<dbReference type="GO" id="GO:0004197">
    <property type="term" value="F:cysteine-type endopeptidase activity"/>
    <property type="evidence" value="ECO:0007669"/>
    <property type="project" value="InterPro"/>
</dbReference>
<dbReference type="InterPro" id="IPR029030">
    <property type="entry name" value="Caspase-like_dom_sf"/>
</dbReference>
<feature type="domain" description="Caspase family p20" evidence="5">
    <location>
        <begin position="92"/>
        <end position="106"/>
    </location>
</feature>
<evidence type="ECO:0000256" key="2">
    <source>
        <dbReference type="RuleBase" id="RU003971"/>
    </source>
</evidence>
<evidence type="ECO:0000313" key="6">
    <source>
        <dbReference type="EMBL" id="KAJ8789539.1"/>
    </source>
</evidence>
<dbReference type="CDD" id="cd00032">
    <property type="entry name" value="CASc"/>
    <property type="match status" value="1"/>
</dbReference>
<dbReference type="InterPro" id="IPR002138">
    <property type="entry name" value="Pept_C14_p10"/>
</dbReference>
<dbReference type="GO" id="GO:0097194">
    <property type="term" value="P:execution phase of apoptosis"/>
    <property type="evidence" value="ECO:0007669"/>
    <property type="project" value="TreeGrafter"/>
</dbReference>
<comment type="caution">
    <text evidence="6">The sequence shown here is derived from an EMBL/GenBank/DDBJ whole genome shotgun (WGS) entry which is preliminary data.</text>
</comment>
<organism evidence="6 7">
    <name type="scientific">Eschrichtius robustus</name>
    <name type="common">California gray whale</name>
    <name type="synonym">Eschrichtius gibbosus</name>
    <dbReference type="NCBI Taxonomy" id="9764"/>
    <lineage>
        <taxon>Eukaryota</taxon>
        <taxon>Metazoa</taxon>
        <taxon>Chordata</taxon>
        <taxon>Craniata</taxon>
        <taxon>Vertebrata</taxon>
        <taxon>Euteleostomi</taxon>
        <taxon>Mammalia</taxon>
        <taxon>Eutheria</taxon>
        <taxon>Laurasiatheria</taxon>
        <taxon>Artiodactyla</taxon>
        <taxon>Whippomorpha</taxon>
        <taxon>Cetacea</taxon>
        <taxon>Mysticeti</taxon>
        <taxon>Eschrichtiidae</taxon>
        <taxon>Eschrichtius</taxon>
    </lineage>
</organism>
<dbReference type="InterPro" id="IPR011600">
    <property type="entry name" value="Pept_C14_caspase"/>
</dbReference>
<dbReference type="InterPro" id="IPR033139">
    <property type="entry name" value="Caspase_cys_AS"/>
</dbReference>
<feature type="region of interest" description="Disordered" evidence="3">
    <location>
        <begin position="1"/>
        <end position="20"/>
    </location>
</feature>
<dbReference type="AlphaFoldDB" id="A0AB34HDF2"/>
<dbReference type="InterPro" id="IPR001309">
    <property type="entry name" value="Pept_C14_p20"/>
</dbReference>
<sequence length="217" mass="24867">MYCKKKKNDSGKSAKNPRDRVPTYQYNMNFEKVGKCIIINNKNFDRVTGMDVRNGTDKDAEALFKCFRSLGFDVTVYNDCSCARMQDLLKKEKPKLFFIQACRGTELDDGIQADSGPISDTDANPRNKIPVEADFLFAYSTVPGYFSWRNQGSGSWFVQALCSILNEHGKSLEILQILTRVNDRVARHFESQSDDPRFHEKKQIPCVVSMLTKELYF</sequence>
<protein>
    <recommendedName>
        <fullName evidence="8">Caspase-7</fullName>
    </recommendedName>
</protein>
<feature type="domain" description="Caspase family p20" evidence="5">
    <location>
        <begin position="32"/>
        <end position="91"/>
    </location>
</feature>
<dbReference type="PROSITE" id="PS01122">
    <property type="entry name" value="CASPASE_CYS"/>
    <property type="match status" value="1"/>
</dbReference>
<dbReference type="GO" id="GO:0043525">
    <property type="term" value="P:positive regulation of neuron apoptotic process"/>
    <property type="evidence" value="ECO:0007669"/>
    <property type="project" value="TreeGrafter"/>
</dbReference>
<dbReference type="InterPro" id="IPR002398">
    <property type="entry name" value="Pept_C14"/>
</dbReference>
<feature type="domain" description="Caspase family p10" evidence="4">
    <location>
        <begin position="125"/>
        <end position="217"/>
    </location>
</feature>
<dbReference type="PRINTS" id="PR00376">
    <property type="entry name" value="IL1BCENZYME"/>
</dbReference>
<dbReference type="EMBL" id="JAIQCJ010001425">
    <property type="protein sequence ID" value="KAJ8789539.1"/>
    <property type="molecule type" value="Genomic_DNA"/>
</dbReference>
<dbReference type="PROSITE" id="PS50207">
    <property type="entry name" value="CASPASE_P10"/>
    <property type="match status" value="1"/>
</dbReference>
<dbReference type="Gene3D" id="3.40.50.1460">
    <property type="match status" value="2"/>
</dbReference>
<feature type="compositionally biased region" description="Basic and acidic residues" evidence="3">
    <location>
        <begin position="8"/>
        <end position="20"/>
    </location>
</feature>
<name>A0AB34HDF2_ESCRO</name>
<dbReference type="PANTHER" id="PTHR10454:SF31">
    <property type="entry name" value="CASPASE-7"/>
    <property type="match status" value="1"/>
</dbReference>
<dbReference type="GO" id="GO:0005737">
    <property type="term" value="C:cytoplasm"/>
    <property type="evidence" value="ECO:0007669"/>
    <property type="project" value="TreeGrafter"/>
</dbReference>
<dbReference type="PANTHER" id="PTHR10454">
    <property type="entry name" value="CASPASE"/>
    <property type="match status" value="1"/>
</dbReference>
<evidence type="ECO:0000259" key="5">
    <source>
        <dbReference type="PROSITE" id="PS50208"/>
    </source>
</evidence>
<evidence type="ECO:0000256" key="3">
    <source>
        <dbReference type="SAM" id="MobiDB-lite"/>
    </source>
</evidence>
<gene>
    <name evidence="6" type="ORF">J1605_022066</name>
</gene>
<dbReference type="SUPFAM" id="SSF52129">
    <property type="entry name" value="Caspase-like"/>
    <property type="match status" value="1"/>
</dbReference>
<evidence type="ECO:0000256" key="1">
    <source>
        <dbReference type="ARBA" id="ARBA00010134"/>
    </source>
</evidence>
<proteinExistence type="inferred from homology"/>
<evidence type="ECO:0000313" key="7">
    <source>
        <dbReference type="Proteomes" id="UP001159641"/>
    </source>
</evidence>
<dbReference type="Pfam" id="PF00656">
    <property type="entry name" value="Peptidase_C14"/>
    <property type="match status" value="1"/>
</dbReference>
<evidence type="ECO:0008006" key="8">
    <source>
        <dbReference type="Google" id="ProtNLM"/>
    </source>
</evidence>
<dbReference type="Proteomes" id="UP001159641">
    <property type="component" value="Unassembled WGS sequence"/>
</dbReference>
<keyword evidence="7" id="KW-1185">Reference proteome</keyword>
<comment type="similarity">
    <text evidence="1 2">Belongs to the peptidase C14A family.</text>
</comment>
<dbReference type="InterPro" id="IPR015917">
    <property type="entry name" value="Pept_C14A"/>
</dbReference>
<dbReference type="GO" id="GO:0006508">
    <property type="term" value="P:proteolysis"/>
    <property type="evidence" value="ECO:0007669"/>
    <property type="project" value="InterPro"/>
</dbReference>
<dbReference type="PROSITE" id="PS50208">
    <property type="entry name" value="CASPASE_P20"/>
    <property type="match status" value="2"/>
</dbReference>
<dbReference type="SMART" id="SM00115">
    <property type="entry name" value="CASc"/>
    <property type="match status" value="1"/>
</dbReference>
<evidence type="ECO:0000259" key="4">
    <source>
        <dbReference type="PROSITE" id="PS50207"/>
    </source>
</evidence>
<accession>A0AB34HDF2</accession>
<reference evidence="6 7" key="1">
    <citation type="submission" date="2022-11" db="EMBL/GenBank/DDBJ databases">
        <title>Whole genome sequence of Eschrichtius robustus ER-17-0199.</title>
        <authorList>
            <person name="Bruniche-Olsen A."/>
            <person name="Black A.N."/>
            <person name="Fields C.J."/>
            <person name="Walden K."/>
            <person name="Dewoody J.A."/>
        </authorList>
    </citation>
    <scope>NUCLEOTIDE SEQUENCE [LARGE SCALE GENOMIC DNA]</scope>
    <source>
        <strain evidence="6">ER-17-0199</strain>
        <tissue evidence="6">Blubber</tissue>
    </source>
</reference>